<dbReference type="PANTHER" id="PTHR24153">
    <property type="entry name" value="ESPIN"/>
    <property type="match status" value="1"/>
</dbReference>
<dbReference type="InterPro" id="IPR002110">
    <property type="entry name" value="Ankyrin_rpt"/>
</dbReference>
<dbReference type="GO" id="GO:0051017">
    <property type="term" value="P:actin filament bundle assembly"/>
    <property type="evidence" value="ECO:0007669"/>
    <property type="project" value="TreeGrafter"/>
</dbReference>
<dbReference type="SUPFAM" id="SSF48403">
    <property type="entry name" value="Ankyrin repeat"/>
    <property type="match status" value="1"/>
</dbReference>
<dbReference type="PANTHER" id="PTHR24153:SF8">
    <property type="entry name" value="FORKED, ISOFORM F"/>
    <property type="match status" value="1"/>
</dbReference>
<dbReference type="GO" id="GO:0005737">
    <property type="term" value="C:cytoplasm"/>
    <property type="evidence" value="ECO:0007669"/>
    <property type="project" value="TreeGrafter"/>
</dbReference>
<keyword evidence="1" id="KW-0677">Repeat</keyword>
<protein>
    <submittedName>
        <fullName evidence="3">Ankyrin repeat domain-containing protein</fullName>
    </submittedName>
</protein>
<dbReference type="Proteomes" id="UP001224775">
    <property type="component" value="Unassembled WGS sequence"/>
</dbReference>
<dbReference type="EMBL" id="JATAAI010000043">
    <property type="protein sequence ID" value="KAK1733918.1"/>
    <property type="molecule type" value="Genomic_DNA"/>
</dbReference>
<dbReference type="Pfam" id="PF13606">
    <property type="entry name" value="Ank_3"/>
    <property type="match status" value="1"/>
</dbReference>
<dbReference type="GO" id="GO:0051015">
    <property type="term" value="F:actin filament binding"/>
    <property type="evidence" value="ECO:0007669"/>
    <property type="project" value="TreeGrafter"/>
</dbReference>
<evidence type="ECO:0000313" key="4">
    <source>
        <dbReference type="Proteomes" id="UP001224775"/>
    </source>
</evidence>
<comment type="caution">
    <text evidence="3">The sequence shown here is derived from an EMBL/GenBank/DDBJ whole genome shotgun (WGS) entry which is preliminary data.</text>
</comment>
<sequence>MLSHELCMWSITNSLSEEGLHEVIERHELIPKIPLSKYQFFFAACLHKRVTERIIKCLLQHFPEAAFATDDDGWSPLHCACSNINVTPGIVQLLIDAAPDSIRHADNEGRLPLHHFCMKDGRNEITALEILNLLLEKHPEAVRSANNKGDLPIHVATMMVRSPEFCHVLIEAYPGSEQLTNNLGMLPFHRACMHNTVAIVEYLYKLYPDAINHATTEGAYPIIFAMGGKDDNRNSLTGAVRIVQFLLNLDPNVARQKIDGFCLPLLWAIHLECNDSNVKALIEIIKMIYDAHPEAIYNEDVLANLEHGHRQYEHSSTPSVLFSQARFIV</sequence>
<name>A0AAD9D5R4_9STRA</name>
<dbReference type="AlphaFoldDB" id="A0AAD9D5R4"/>
<proteinExistence type="predicted"/>
<dbReference type="InterPro" id="IPR052420">
    <property type="entry name" value="Espin/Espin-like"/>
</dbReference>
<dbReference type="SMART" id="SM00248">
    <property type="entry name" value="ANK"/>
    <property type="match status" value="6"/>
</dbReference>
<gene>
    <name evidence="3" type="ORF">QTG54_015445</name>
</gene>
<evidence type="ECO:0000256" key="1">
    <source>
        <dbReference type="ARBA" id="ARBA00022737"/>
    </source>
</evidence>
<keyword evidence="4" id="KW-1185">Reference proteome</keyword>
<accession>A0AAD9D5R4</accession>
<keyword evidence="2" id="KW-0040">ANK repeat</keyword>
<dbReference type="InterPro" id="IPR036770">
    <property type="entry name" value="Ankyrin_rpt-contain_sf"/>
</dbReference>
<organism evidence="3 4">
    <name type="scientific">Skeletonema marinoi</name>
    <dbReference type="NCBI Taxonomy" id="267567"/>
    <lineage>
        <taxon>Eukaryota</taxon>
        <taxon>Sar</taxon>
        <taxon>Stramenopiles</taxon>
        <taxon>Ochrophyta</taxon>
        <taxon>Bacillariophyta</taxon>
        <taxon>Coscinodiscophyceae</taxon>
        <taxon>Thalassiosirophycidae</taxon>
        <taxon>Thalassiosirales</taxon>
        <taxon>Skeletonemataceae</taxon>
        <taxon>Skeletonema</taxon>
        <taxon>Skeletonema marinoi-dohrnii complex</taxon>
    </lineage>
</organism>
<evidence type="ECO:0000313" key="3">
    <source>
        <dbReference type="EMBL" id="KAK1733918.1"/>
    </source>
</evidence>
<evidence type="ECO:0000256" key="2">
    <source>
        <dbReference type="ARBA" id="ARBA00023043"/>
    </source>
</evidence>
<reference evidence="3" key="1">
    <citation type="submission" date="2023-06" db="EMBL/GenBank/DDBJ databases">
        <title>Survivors Of The Sea: Transcriptome response of Skeletonema marinoi to long-term dormancy.</title>
        <authorList>
            <person name="Pinder M.I.M."/>
            <person name="Kourtchenko O."/>
            <person name="Robertson E.K."/>
            <person name="Larsson T."/>
            <person name="Maumus F."/>
            <person name="Osuna-Cruz C.M."/>
            <person name="Vancaester E."/>
            <person name="Stenow R."/>
            <person name="Vandepoele K."/>
            <person name="Ploug H."/>
            <person name="Bruchert V."/>
            <person name="Godhe A."/>
            <person name="Topel M."/>
        </authorList>
    </citation>
    <scope>NUCLEOTIDE SEQUENCE</scope>
    <source>
        <strain evidence="3">R05AC</strain>
    </source>
</reference>
<dbReference type="Gene3D" id="1.25.40.20">
    <property type="entry name" value="Ankyrin repeat-containing domain"/>
    <property type="match status" value="1"/>
</dbReference>